<proteinExistence type="predicted"/>
<protein>
    <recommendedName>
        <fullName evidence="3">Lipid-A-disaccharide synthase</fullName>
    </recommendedName>
</protein>
<dbReference type="Proteomes" id="UP000178599">
    <property type="component" value="Unassembled WGS sequence"/>
</dbReference>
<accession>A0A1G2CNN7</accession>
<dbReference type="EMBL" id="MHLE01000017">
    <property type="protein sequence ID" value="OGZ02857.1"/>
    <property type="molecule type" value="Genomic_DNA"/>
</dbReference>
<evidence type="ECO:0000313" key="2">
    <source>
        <dbReference type="Proteomes" id="UP000178599"/>
    </source>
</evidence>
<sequence length="406" mass="47695">MLKNNSIRKIAMIVSKSSFLKGFAPIIIEMAKRNMFPLLLCGPNPETSFAKSPSQKPIKENINFPGVEKVEFAYFIDFKQAEKIIKDHNITDILTIHFDKEFSVFFKRIKKNKVKTHYLQFYGDFLYFQPELINPIDNFMLYSKAMVESYIETYNLKDNFYLKKIKIVGNPNIDLAQKMNKWEIRKKYNLPENKKIILFFSTILELDFRRKNIFGSDNRFKSLLKILYQKHFNQLKNIFKVNYFDIIKVFRRWANSNKAFFIVKTKLKHKDPKYLIKSADKFFQEPLNWYPSLSLELIAASDFVVSMSFSSTIESVAASIPCLQILDETQLNNQTTKKINERIIKNLNDFSIFLNYQNISSFPEKFPSFSSLPRQIKTDEKNNLSYLIGSQDGLSSKRVLDCILNT</sequence>
<organism evidence="1 2">
    <name type="scientific">Candidatus Liptonbacteria bacterium RIFOXYB1_FULL_36_10</name>
    <dbReference type="NCBI Taxonomy" id="1798654"/>
    <lineage>
        <taxon>Bacteria</taxon>
        <taxon>Candidatus Liptoniibacteriota</taxon>
    </lineage>
</organism>
<dbReference type="AlphaFoldDB" id="A0A1G2CNN7"/>
<name>A0A1G2CNN7_9BACT</name>
<evidence type="ECO:0008006" key="3">
    <source>
        <dbReference type="Google" id="ProtNLM"/>
    </source>
</evidence>
<comment type="caution">
    <text evidence="1">The sequence shown here is derived from an EMBL/GenBank/DDBJ whole genome shotgun (WGS) entry which is preliminary data.</text>
</comment>
<evidence type="ECO:0000313" key="1">
    <source>
        <dbReference type="EMBL" id="OGZ02857.1"/>
    </source>
</evidence>
<reference evidence="1 2" key="1">
    <citation type="journal article" date="2016" name="Nat. Commun.">
        <title>Thousands of microbial genomes shed light on interconnected biogeochemical processes in an aquifer system.</title>
        <authorList>
            <person name="Anantharaman K."/>
            <person name="Brown C.T."/>
            <person name="Hug L.A."/>
            <person name="Sharon I."/>
            <person name="Castelle C.J."/>
            <person name="Probst A.J."/>
            <person name="Thomas B.C."/>
            <person name="Singh A."/>
            <person name="Wilkins M.J."/>
            <person name="Karaoz U."/>
            <person name="Brodie E.L."/>
            <person name="Williams K.H."/>
            <person name="Hubbard S.S."/>
            <person name="Banfield J.F."/>
        </authorList>
    </citation>
    <scope>NUCLEOTIDE SEQUENCE [LARGE SCALE GENOMIC DNA]</scope>
</reference>
<dbReference type="SUPFAM" id="SSF53756">
    <property type="entry name" value="UDP-Glycosyltransferase/glycogen phosphorylase"/>
    <property type="match status" value="1"/>
</dbReference>
<gene>
    <name evidence="1" type="ORF">A2390_00010</name>
</gene>